<comment type="pathway">
    <text evidence="4">Cell wall biogenesis; peptidoglycan biosynthesis.</text>
</comment>
<dbReference type="GO" id="GO:0051301">
    <property type="term" value="P:cell division"/>
    <property type="evidence" value="ECO:0007669"/>
    <property type="project" value="UniProtKB-KW"/>
</dbReference>
<comment type="function">
    <text evidence="4">Cell wall formation.</text>
</comment>
<keyword evidence="4" id="KW-0963">Cytoplasm</keyword>
<comment type="catalytic activity">
    <reaction evidence="4">
        <text>UDP-N-acetyl-alpha-D-muramate + NADP(+) = UDP-N-acetyl-3-O-(1-carboxyvinyl)-alpha-D-glucosamine + NADPH + H(+)</text>
        <dbReference type="Rhea" id="RHEA:12248"/>
        <dbReference type="ChEBI" id="CHEBI:15378"/>
        <dbReference type="ChEBI" id="CHEBI:57783"/>
        <dbReference type="ChEBI" id="CHEBI:58349"/>
        <dbReference type="ChEBI" id="CHEBI:68483"/>
        <dbReference type="ChEBI" id="CHEBI:70757"/>
        <dbReference type="EC" id="1.3.1.98"/>
    </reaction>
</comment>
<dbReference type="HAMAP" id="MF_00037">
    <property type="entry name" value="MurB"/>
    <property type="match status" value="1"/>
</dbReference>
<dbReference type="GO" id="GO:0008360">
    <property type="term" value="P:regulation of cell shape"/>
    <property type="evidence" value="ECO:0007669"/>
    <property type="project" value="UniProtKB-KW"/>
</dbReference>
<keyword evidence="4 6" id="KW-0560">Oxidoreductase</keyword>
<proteinExistence type="inferred from homology"/>
<feature type="active site" evidence="4">
    <location>
        <position position="108"/>
    </location>
</feature>
<dbReference type="GO" id="GO:0009252">
    <property type="term" value="P:peptidoglycan biosynthetic process"/>
    <property type="evidence" value="ECO:0007669"/>
    <property type="project" value="UniProtKB-UniRule"/>
</dbReference>
<dbReference type="Proteomes" id="UP000250169">
    <property type="component" value="Unassembled WGS sequence"/>
</dbReference>
<dbReference type="Gene3D" id="3.90.78.10">
    <property type="entry name" value="UDP-N-acetylenolpyruvoylglucosamine reductase, C-terminal domain"/>
    <property type="match status" value="1"/>
</dbReference>
<evidence type="ECO:0000259" key="5">
    <source>
        <dbReference type="Pfam" id="PF02873"/>
    </source>
</evidence>
<dbReference type="EMBL" id="UAVS01000012">
    <property type="protein sequence ID" value="SQA95341.1"/>
    <property type="molecule type" value="Genomic_DNA"/>
</dbReference>
<dbReference type="EC" id="1.3.1.98" evidence="4"/>
<keyword evidence="4" id="KW-0285">Flavoprotein</keyword>
<dbReference type="UniPathway" id="UPA00219"/>
<feature type="domain" description="UDP-N-acetylenolpyruvoylglucosamine reductase C-terminal" evidence="5">
    <location>
        <begin position="7"/>
        <end position="111"/>
    </location>
</feature>
<keyword evidence="4" id="KW-0132">Cell division</keyword>
<protein>
    <recommendedName>
        <fullName evidence="2 4">UDP-N-acetylenolpyruvoylglucosamine reductase</fullName>
        <ecNumber evidence="4">1.3.1.98</ecNumber>
    </recommendedName>
    <alternativeName>
        <fullName evidence="3 4">UDP-N-acetylmuramate dehydrogenase</fullName>
    </alternativeName>
</protein>
<keyword evidence="4" id="KW-0133">Cell shape</keyword>
<evidence type="ECO:0000256" key="2">
    <source>
        <dbReference type="ARBA" id="ARBA00015188"/>
    </source>
</evidence>
<dbReference type="SUPFAM" id="SSF56194">
    <property type="entry name" value="Uridine diphospho-N-Acetylenolpyruvylglucosamine reductase, MurB, C-terminal domain"/>
    <property type="match status" value="1"/>
</dbReference>
<gene>
    <name evidence="6" type="primary">murB_1</name>
    <name evidence="4" type="synonym">murB</name>
    <name evidence="6" type="ORF">NCTC11545_02573</name>
</gene>
<dbReference type="Pfam" id="PF02873">
    <property type="entry name" value="MurB_C"/>
    <property type="match status" value="1"/>
</dbReference>
<comment type="caution">
    <text evidence="4">Lacks conserved residue(s) required for the propagation of feature annotation.</text>
</comment>
<comment type="similarity">
    <text evidence="4">Belongs to the MurB family.</text>
</comment>
<keyword evidence="4" id="KW-0274">FAD</keyword>
<dbReference type="GO" id="GO:0071555">
    <property type="term" value="P:cell wall organization"/>
    <property type="evidence" value="ECO:0007669"/>
    <property type="project" value="UniProtKB-KW"/>
</dbReference>
<comment type="subcellular location">
    <subcellularLocation>
        <location evidence="4">Cytoplasm</location>
    </subcellularLocation>
</comment>
<organism evidence="6 7">
    <name type="scientific">Capnocytophaga ochracea</name>
    <dbReference type="NCBI Taxonomy" id="1018"/>
    <lineage>
        <taxon>Bacteria</taxon>
        <taxon>Pseudomonadati</taxon>
        <taxon>Bacteroidota</taxon>
        <taxon>Flavobacteriia</taxon>
        <taxon>Flavobacteriales</taxon>
        <taxon>Flavobacteriaceae</taxon>
        <taxon>Capnocytophaga</taxon>
    </lineage>
</organism>
<keyword evidence="4" id="KW-0521">NADP</keyword>
<dbReference type="InterPro" id="IPR036635">
    <property type="entry name" value="MurB_C_sf"/>
</dbReference>
<sequence length="112" mass="12546">MPNPNVLGNCGSFFKNPIILKTDYEKLQQQYSEIPCYPVNETEVKVPAGWLIDRSGLKGYRKGDAGVHKHQALVLVNYGEATGEEILAVANYVKDQVQEKFGIALEFEVNIF</sequence>
<evidence type="ECO:0000256" key="3">
    <source>
        <dbReference type="ARBA" id="ARBA00031026"/>
    </source>
</evidence>
<dbReference type="InterPro" id="IPR003170">
    <property type="entry name" value="MurB"/>
</dbReference>
<name>A0A2X2SZW9_CAPOC</name>
<evidence type="ECO:0000256" key="4">
    <source>
        <dbReference type="HAMAP-Rule" id="MF_00037"/>
    </source>
</evidence>
<keyword evidence="4" id="KW-0961">Cell wall biogenesis/degradation</keyword>
<reference evidence="6 7" key="1">
    <citation type="submission" date="2018-06" db="EMBL/GenBank/DDBJ databases">
        <authorList>
            <consortium name="Pathogen Informatics"/>
            <person name="Doyle S."/>
        </authorList>
    </citation>
    <scope>NUCLEOTIDE SEQUENCE [LARGE SCALE GENOMIC DNA]</scope>
    <source>
        <strain evidence="6 7">NCTC11545</strain>
    </source>
</reference>
<dbReference type="AlphaFoldDB" id="A0A2X2SZW9"/>
<feature type="active site" description="Proton donor" evidence="4">
    <location>
        <position position="12"/>
    </location>
</feature>
<evidence type="ECO:0000313" key="6">
    <source>
        <dbReference type="EMBL" id="SQA95341.1"/>
    </source>
</evidence>
<dbReference type="PANTHER" id="PTHR21071:SF4">
    <property type="entry name" value="UDP-N-ACETYLENOLPYRUVOYLGLUCOSAMINE REDUCTASE"/>
    <property type="match status" value="1"/>
</dbReference>
<evidence type="ECO:0000256" key="1">
    <source>
        <dbReference type="ARBA" id="ARBA00001974"/>
    </source>
</evidence>
<dbReference type="PANTHER" id="PTHR21071">
    <property type="entry name" value="UDP-N-ACETYLENOLPYRUVOYLGLUCOSAMINE REDUCTASE"/>
    <property type="match status" value="1"/>
</dbReference>
<dbReference type="InterPro" id="IPR011601">
    <property type="entry name" value="MurB_C"/>
</dbReference>
<keyword evidence="4" id="KW-0131">Cell cycle</keyword>
<evidence type="ECO:0000313" key="7">
    <source>
        <dbReference type="Proteomes" id="UP000250169"/>
    </source>
</evidence>
<comment type="cofactor">
    <cofactor evidence="1 4">
        <name>FAD</name>
        <dbReference type="ChEBI" id="CHEBI:57692"/>
    </cofactor>
</comment>
<keyword evidence="4" id="KW-0573">Peptidoglycan synthesis</keyword>
<accession>A0A2X2SZW9</accession>
<dbReference type="GO" id="GO:0050660">
    <property type="term" value="F:flavin adenine dinucleotide binding"/>
    <property type="evidence" value="ECO:0007669"/>
    <property type="project" value="TreeGrafter"/>
</dbReference>
<dbReference type="GO" id="GO:0005829">
    <property type="term" value="C:cytosol"/>
    <property type="evidence" value="ECO:0007669"/>
    <property type="project" value="TreeGrafter"/>
</dbReference>
<dbReference type="GO" id="GO:0008762">
    <property type="term" value="F:UDP-N-acetylmuramate dehydrogenase activity"/>
    <property type="evidence" value="ECO:0007669"/>
    <property type="project" value="UniProtKB-UniRule"/>
</dbReference>